<keyword evidence="2" id="KW-1185">Reference proteome</keyword>
<reference evidence="1 2" key="1">
    <citation type="submission" date="2019-09" db="EMBL/GenBank/DDBJ databases">
        <title>Bacillus ochoae sp. nov., Paenibacillus whitsoniae sp. nov., Paenibacillus spiritus sp. nov. Isolated from the Mars Exploration Rover during spacecraft assembly.</title>
        <authorList>
            <person name="Seuylemezian A."/>
            <person name="Vaishampayan P."/>
        </authorList>
    </citation>
    <scope>NUCLEOTIDE SEQUENCE [LARGE SCALE GENOMIC DNA]</scope>
    <source>
        <strain evidence="1 2">MER_111</strain>
    </source>
</reference>
<dbReference type="RefSeq" id="WP_150456584.1">
    <property type="nucleotide sequence ID" value="NZ_VYKK01000004.1"/>
</dbReference>
<organism evidence="1 2">
    <name type="scientific">Paenibacillus spiritus</name>
    <dbReference type="NCBI Taxonomy" id="2496557"/>
    <lineage>
        <taxon>Bacteria</taxon>
        <taxon>Bacillati</taxon>
        <taxon>Bacillota</taxon>
        <taxon>Bacilli</taxon>
        <taxon>Bacillales</taxon>
        <taxon>Paenibacillaceae</taxon>
        <taxon>Paenibacillus</taxon>
    </lineage>
</organism>
<comment type="caution">
    <text evidence="1">The sequence shown here is derived from an EMBL/GenBank/DDBJ whole genome shotgun (WGS) entry which is preliminary data.</text>
</comment>
<dbReference type="Proteomes" id="UP000367750">
    <property type="component" value="Unassembled WGS sequence"/>
</dbReference>
<sequence length="75" mass="8920">MKVYQVEFTNDFDPEYEAFDDFIVANNPEEVANSYYELFQDEEKAERYNRKLTVTLVDRLIGTDGKYYNINAMKS</sequence>
<dbReference type="EMBL" id="VYKK01000004">
    <property type="protein sequence ID" value="KAA9007294.1"/>
    <property type="molecule type" value="Genomic_DNA"/>
</dbReference>
<gene>
    <name evidence="1" type="ORF">F4V43_02060</name>
</gene>
<proteinExistence type="predicted"/>
<accession>A0A5J5GIG4</accession>
<evidence type="ECO:0000313" key="2">
    <source>
        <dbReference type="Proteomes" id="UP000367750"/>
    </source>
</evidence>
<name>A0A5J5GIG4_9BACL</name>
<protein>
    <submittedName>
        <fullName evidence="1">Uncharacterized protein</fullName>
    </submittedName>
</protein>
<evidence type="ECO:0000313" key="1">
    <source>
        <dbReference type="EMBL" id="KAA9007294.1"/>
    </source>
</evidence>
<dbReference type="AlphaFoldDB" id="A0A5J5GIG4"/>